<evidence type="ECO:0000313" key="5">
    <source>
        <dbReference type="Proteomes" id="UP000270342"/>
    </source>
</evidence>
<dbReference type="SUPFAM" id="SSF46689">
    <property type="entry name" value="Homeodomain-like"/>
    <property type="match status" value="1"/>
</dbReference>
<dbReference type="InterPro" id="IPR001647">
    <property type="entry name" value="HTH_TetR"/>
</dbReference>
<feature type="domain" description="HTH tetR-type" evidence="3">
    <location>
        <begin position="11"/>
        <end position="71"/>
    </location>
</feature>
<dbReference type="EMBL" id="RBZU01000007">
    <property type="protein sequence ID" value="RKP53305.1"/>
    <property type="molecule type" value="Genomic_DNA"/>
</dbReference>
<dbReference type="GO" id="GO:0000976">
    <property type="term" value="F:transcription cis-regulatory region binding"/>
    <property type="evidence" value="ECO:0007669"/>
    <property type="project" value="TreeGrafter"/>
</dbReference>
<evidence type="ECO:0000259" key="3">
    <source>
        <dbReference type="PROSITE" id="PS50977"/>
    </source>
</evidence>
<dbReference type="PROSITE" id="PS50977">
    <property type="entry name" value="HTH_TETR_2"/>
    <property type="match status" value="1"/>
</dbReference>
<dbReference type="RefSeq" id="WP_121087933.1">
    <property type="nucleotide sequence ID" value="NZ_RBZU01000007.1"/>
</dbReference>
<gene>
    <name evidence="4" type="ORF">D7S86_16375</name>
</gene>
<sequence>MRKVPRQQRSRAMVDAIIEAATRILGRQGWAAFTTNEVAYAAGVSVGSLYQYFPNKLALAEAIRQRHLQTVLAALSDASDSREPVTLDQRVGLLVDGVIAAHSIDPALHRILLDEVPLVSRENFEAFESEYQRRYRLVVASSLDRRDTSDIEVAGRVLAAAVEGVVHAASRQGNLASAALKQELFHMIRGYLRARGTSEMPDR</sequence>
<evidence type="ECO:0000256" key="2">
    <source>
        <dbReference type="PROSITE-ProRule" id="PRU00335"/>
    </source>
</evidence>
<dbReference type="InterPro" id="IPR009057">
    <property type="entry name" value="Homeodomain-like_sf"/>
</dbReference>
<dbReference type="PANTHER" id="PTHR30055">
    <property type="entry name" value="HTH-TYPE TRANSCRIPTIONAL REGULATOR RUTR"/>
    <property type="match status" value="1"/>
</dbReference>
<reference evidence="4 5" key="1">
    <citation type="submission" date="2018-10" db="EMBL/GenBank/DDBJ databases">
        <title>Robbsia sp. DHC34, isolated from soil.</title>
        <authorList>
            <person name="Gao Z.-H."/>
            <person name="Qiu L.-H."/>
        </authorList>
    </citation>
    <scope>NUCLEOTIDE SEQUENCE [LARGE SCALE GENOMIC DNA]</scope>
    <source>
        <strain evidence="4 5">DHC34</strain>
    </source>
</reference>
<accession>A0A494XRS5</accession>
<organism evidence="4 5">
    <name type="scientific">Pararobbsia silviterrae</name>
    <dbReference type="NCBI Taxonomy" id="1792498"/>
    <lineage>
        <taxon>Bacteria</taxon>
        <taxon>Pseudomonadati</taxon>
        <taxon>Pseudomonadota</taxon>
        <taxon>Betaproteobacteria</taxon>
        <taxon>Burkholderiales</taxon>
        <taxon>Burkholderiaceae</taxon>
        <taxon>Pararobbsia</taxon>
    </lineage>
</organism>
<evidence type="ECO:0000256" key="1">
    <source>
        <dbReference type="ARBA" id="ARBA00023125"/>
    </source>
</evidence>
<keyword evidence="1 2" id="KW-0238">DNA-binding</keyword>
<dbReference type="PRINTS" id="PR00455">
    <property type="entry name" value="HTHTETR"/>
</dbReference>
<dbReference type="InterPro" id="IPR050109">
    <property type="entry name" value="HTH-type_TetR-like_transc_reg"/>
</dbReference>
<feature type="DNA-binding region" description="H-T-H motif" evidence="2">
    <location>
        <begin position="34"/>
        <end position="53"/>
    </location>
</feature>
<dbReference type="Pfam" id="PF00440">
    <property type="entry name" value="TetR_N"/>
    <property type="match status" value="1"/>
</dbReference>
<dbReference type="AlphaFoldDB" id="A0A494XRS5"/>
<dbReference type="Proteomes" id="UP000270342">
    <property type="component" value="Unassembled WGS sequence"/>
</dbReference>
<protein>
    <submittedName>
        <fullName evidence="4">TetR/AcrR family transcriptional regulator</fullName>
    </submittedName>
</protein>
<comment type="caution">
    <text evidence="4">The sequence shown here is derived from an EMBL/GenBank/DDBJ whole genome shotgun (WGS) entry which is preliminary data.</text>
</comment>
<dbReference type="OrthoDB" id="9816320at2"/>
<dbReference type="PANTHER" id="PTHR30055:SF226">
    <property type="entry name" value="HTH-TYPE TRANSCRIPTIONAL REGULATOR PKSA"/>
    <property type="match status" value="1"/>
</dbReference>
<proteinExistence type="predicted"/>
<dbReference type="Gene3D" id="1.10.357.10">
    <property type="entry name" value="Tetracycline Repressor, domain 2"/>
    <property type="match status" value="1"/>
</dbReference>
<evidence type="ECO:0000313" key="4">
    <source>
        <dbReference type="EMBL" id="RKP53305.1"/>
    </source>
</evidence>
<dbReference type="InterPro" id="IPR041669">
    <property type="entry name" value="TetR_C_15"/>
</dbReference>
<dbReference type="GO" id="GO:0003700">
    <property type="term" value="F:DNA-binding transcription factor activity"/>
    <property type="evidence" value="ECO:0007669"/>
    <property type="project" value="TreeGrafter"/>
</dbReference>
<name>A0A494XRS5_9BURK</name>
<keyword evidence="5" id="KW-1185">Reference proteome</keyword>
<dbReference type="Pfam" id="PF17918">
    <property type="entry name" value="TetR_C_15"/>
    <property type="match status" value="1"/>
</dbReference>